<dbReference type="PANTHER" id="PTHR35604:SF2">
    <property type="entry name" value="TRANSPOSASE INSH FOR INSERTION SEQUENCE ELEMENT IS5A-RELATED"/>
    <property type="match status" value="1"/>
</dbReference>
<feature type="domain" description="Transposase IS4-like" evidence="1">
    <location>
        <begin position="249"/>
        <end position="376"/>
    </location>
</feature>
<dbReference type="Pfam" id="PF05598">
    <property type="entry name" value="DUF772"/>
    <property type="match status" value="1"/>
</dbReference>
<dbReference type="InterPro" id="IPR047629">
    <property type="entry name" value="IS1182_transpos"/>
</dbReference>
<evidence type="ECO:0008006" key="5">
    <source>
        <dbReference type="Google" id="ProtNLM"/>
    </source>
</evidence>
<dbReference type="Pfam" id="PF01609">
    <property type="entry name" value="DDE_Tnp_1"/>
    <property type="match status" value="1"/>
</dbReference>
<name>A0A1Y0IQE2_9BACL</name>
<dbReference type="InterPro" id="IPR008490">
    <property type="entry name" value="Transposase_InsH_N"/>
</dbReference>
<evidence type="ECO:0000313" key="3">
    <source>
        <dbReference type="EMBL" id="ARU61675.1"/>
    </source>
</evidence>
<dbReference type="GO" id="GO:0003677">
    <property type="term" value="F:DNA binding"/>
    <property type="evidence" value="ECO:0007669"/>
    <property type="project" value="InterPro"/>
</dbReference>
<accession>A0A1Y0IQE2</accession>
<dbReference type="PANTHER" id="PTHR35604">
    <property type="entry name" value="TRANSPOSASE INSH FOR INSERTION SEQUENCE ELEMENT IS5A-RELATED"/>
    <property type="match status" value="1"/>
</dbReference>
<dbReference type="EMBL" id="CP021434">
    <property type="protein sequence ID" value="ARU61675.1"/>
    <property type="molecule type" value="Genomic_DNA"/>
</dbReference>
<keyword evidence="4" id="KW-1185">Reference proteome</keyword>
<dbReference type="GO" id="GO:0004803">
    <property type="term" value="F:transposase activity"/>
    <property type="evidence" value="ECO:0007669"/>
    <property type="project" value="InterPro"/>
</dbReference>
<dbReference type="NCBIfam" id="NF033551">
    <property type="entry name" value="transpos_IS1182"/>
    <property type="match status" value="1"/>
</dbReference>
<reference evidence="4" key="1">
    <citation type="submission" date="2017-05" db="EMBL/GenBank/DDBJ databases">
        <authorList>
            <person name="Sung H."/>
        </authorList>
    </citation>
    <scope>NUCLEOTIDE SEQUENCE [LARGE SCALE GENOMIC DNA]</scope>
    <source>
        <strain evidence="4">AR23208</strain>
    </source>
</reference>
<dbReference type="GO" id="GO:0006313">
    <property type="term" value="P:DNA transposition"/>
    <property type="evidence" value="ECO:0007669"/>
    <property type="project" value="InterPro"/>
</dbReference>
<organism evidence="3 4">
    <name type="scientific">Tumebacillus avium</name>
    <dbReference type="NCBI Taxonomy" id="1903704"/>
    <lineage>
        <taxon>Bacteria</taxon>
        <taxon>Bacillati</taxon>
        <taxon>Bacillota</taxon>
        <taxon>Bacilli</taxon>
        <taxon>Bacillales</taxon>
        <taxon>Alicyclobacillaceae</taxon>
        <taxon>Tumebacillus</taxon>
    </lineage>
</organism>
<evidence type="ECO:0000259" key="2">
    <source>
        <dbReference type="Pfam" id="PF05598"/>
    </source>
</evidence>
<protein>
    <recommendedName>
        <fullName evidence="5">IS5/IS1182 family transposase</fullName>
    </recommendedName>
</protein>
<dbReference type="InterPro" id="IPR002559">
    <property type="entry name" value="Transposase_11"/>
</dbReference>
<evidence type="ECO:0000313" key="4">
    <source>
        <dbReference type="Proteomes" id="UP000195437"/>
    </source>
</evidence>
<proteinExistence type="predicted"/>
<dbReference type="OrthoDB" id="9789070at2"/>
<dbReference type="Proteomes" id="UP000195437">
    <property type="component" value="Chromosome"/>
</dbReference>
<dbReference type="KEGG" id="tum:CBW65_12085"/>
<dbReference type="AlphaFoldDB" id="A0A1Y0IQE2"/>
<feature type="domain" description="Transposase InsH N-terminal" evidence="2">
    <location>
        <begin position="15"/>
        <end position="110"/>
    </location>
</feature>
<evidence type="ECO:0000259" key="1">
    <source>
        <dbReference type="Pfam" id="PF01609"/>
    </source>
</evidence>
<sequence>MLYTSKQTKASFHAELYELIPEDHVLRKINEIVEFSFIHELVQDSYCVFYGRPANEPELLFRLLFLQFLYKLSDERVIQDAQVNLAYKWFVGLNPEDSLPDPTQLSRFRNHRLGASRVEMVLEALVRQCVDKKLLKSKVLILDSTHTHANTKTQSALDVLKDAAKRLLRSVTKKHPKLQKKLPSFPKLMGAIEEQEKTMLHFLADLGEQVEFHLPDAEGAILEKLRFAKQIVEDERLLARKGIRSAIDPDARFGWKSKTVSFFGYKEHLAMTEEEIITAVEVTPGTFDDGKQLPTLLHASQAVGVQVEEVLADTAYSGSNNLKLLHELDITATIPLNPTVHTSQDLEDGFRYVKDADAVQCPAGHLSTRKARQGKKGTGTNCYYCPIMSVN</sequence>
<gene>
    <name evidence="3" type="ORF">CBW65_12085</name>
</gene>